<dbReference type="Gene3D" id="3.10.129.10">
    <property type="entry name" value="Hotdog Thioesterase"/>
    <property type="match status" value="1"/>
</dbReference>
<sequence>MTKPLSPVSTLIPHKGPMRLVDEILSAQPQDSRVKSFIGENHLFLRKDGTLMPEAFAEIIAQSFAACEAQRREWAGLDNEGGGYLTAVREFEIFSKARLNDTLITKVIQKDDFMDTRIVEGEVFCGTEKLARATVYIFMWEGKNPPGVMK</sequence>
<dbReference type="Pfam" id="PF22817">
    <property type="entry name" value="ApeP-like"/>
    <property type="match status" value="1"/>
</dbReference>
<name>A0A928DP15_9BACT</name>
<reference evidence="1" key="1">
    <citation type="submission" date="2019-04" db="EMBL/GenBank/DDBJ databases">
        <title>Evolution of Biomass-Degrading Anaerobic Consortia Revealed by Metagenomics.</title>
        <authorList>
            <person name="Peng X."/>
        </authorList>
    </citation>
    <scope>NUCLEOTIDE SEQUENCE</scope>
    <source>
        <strain evidence="1">SIG66</strain>
    </source>
</reference>
<dbReference type="InterPro" id="IPR016776">
    <property type="entry name" value="ApeP-like_dehydratase"/>
</dbReference>
<accession>A0A928DP15</accession>
<dbReference type="EMBL" id="SUVG01000004">
    <property type="protein sequence ID" value="MBE6421312.1"/>
    <property type="molecule type" value="Genomic_DNA"/>
</dbReference>
<gene>
    <name evidence="1" type="ORF">E7027_04180</name>
</gene>
<dbReference type="AlphaFoldDB" id="A0A928DP15"/>
<evidence type="ECO:0000313" key="2">
    <source>
        <dbReference type="Proteomes" id="UP000725649"/>
    </source>
</evidence>
<organism evidence="1 2">
    <name type="scientific">Candidatus Avelusimicrobium gallicola</name>
    <dbReference type="NCBI Taxonomy" id="2562704"/>
    <lineage>
        <taxon>Bacteria</taxon>
        <taxon>Pseudomonadati</taxon>
        <taxon>Elusimicrobiota</taxon>
        <taxon>Elusimicrobia</taxon>
        <taxon>Elusimicrobiales</taxon>
        <taxon>Elusimicrobiaceae</taxon>
        <taxon>Candidatus Avelusimicrobium</taxon>
    </lineage>
</organism>
<dbReference type="InterPro" id="IPR029069">
    <property type="entry name" value="HotDog_dom_sf"/>
</dbReference>
<proteinExistence type="predicted"/>
<dbReference type="Proteomes" id="UP000725649">
    <property type="component" value="Unassembled WGS sequence"/>
</dbReference>
<evidence type="ECO:0000313" key="1">
    <source>
        <dbReference type="EMBL" id="MBE6421312.1"/>
    </source>
</evidence>
<comment type="caution">
    <text evidence="1">The sequence shown here is derived from an EMBL/GenBank/DDBJ whole genome shotgun (WGS) entry which is preliminary data.</text>
</comment>
<protein>
    <recommendedName>
        <fullName evidence="3">3-hydroxyacyl-ACP dehydratase</fullName>
    </recommendedName>
</protein>
<evidence type="ECO:0008006" key="3">
    <source>
        <dbReference type="Google" id="ProtNLM"/>
    </source>
</evidence>
<dbReference type="SUPFAM" id="SSF54637">
    <property type="entry name" value="Thioesterase/thiol ester dehydrase-isomerase"/>
    <property type="match status" value="1"/>
</dbReference>